<evidence type="ECO:0000313" key="3">
    <source>
        <dbReference type="EMBL" id="KAF4612116.1"/>
    </source>
</evidence>
<dbReference type="Gene3D" id="3.30.9.10">
    <property type="entry name" value="D-Amino Acid Oxidase, subunit A, domain 2"/>
    <property type="match status" value="1"/>
</dbReference>
<comment type="caution">
    <text evidence="3">The sequence shown here is derived from an EMBL/GenBank/DDBJ whole genome shotgun (WGS) entry which is preliminary data.</text>
</comment>
<sequence>MGSVFSTVRIVLKTFKEMMQEYDAVSKRISQSPGIPQLNASIPYWTIPNSPITHEGSNSELPLEVDIVILGSGITGASVAKALLEYTSSTDGRPPRIAMLEARDACSGATGRNGGHASPIIYNEYAVLKKEYGAATAIQILRFRIAHITGLITAARDANILDESQARIVDDFDAFLHPQLFEKYKRLLDVFLKEAPEDVAETFDVVEERNAIEKLQLASSVIGLIIKPGASIHSYRFVTGVLARLLDKYSNFQLFTRTPCTNITVDRGIYVVSTPRGQIRARHVIHATNAWSSHLLPGLRRKIVPVRAHMSAQRPGQGLSRQKPIYTCDNSSGLSVPWAGSRAFVFYPGTEDHGYEYLTQLLPAALPQNPPSPSRSTSNNSGDTLTDDTKRLPLPTAGEFMFGGGAMLGGQSETALMNALGVADDSDTDFVIESYLGGALERYFGKHWGEEGNEPDTEESNPPGGEWGKGRVKAFWTGIIGISADSVPWVGRVPSSVSGRQEPKSSTSETMLSSETKAYPTASPGEWISAGYSGEGMVHAWLCGRAVARMVLGISAKHKGELDLPEPFLITEQRVKKAKIEDLLDRVGE</sequence>
<dbReference type="SUPFAM" id="SSF51905">
    <property type="entry name" value="FAD/NAD(P)-binding domain"/>
    <property type="match status" value="1"/>
</dbReference>
<proteinExistence type="predicted"/>
<feature type="region of interest" description="Disordered" evidence="1">
    <location>
        <begin position="447"/>
        <end position="468"/>
    </location>
</feature>
<accession>A0A8H4VIJ2</accession>
<dbReference type="InterPro" id="IPR006076">
    <property type="entry name" value="FAD-dep_OxRdtase"/>
</dbReference>
<dbReference type="AlphaFoldDB" id="A0A8H4VIJ2"/>
<reference evidence="3 4" key="1">
    <citation type="submission" date="2019-12" db="EMBL/GenBank/DDBJ databases">
        <authorList>
            <person name="Floudas D."/>
            <person name="Bentzer J."/>
            <person name="Ahren D."/>
            <person name="Johansson T."/>
            <person name="Persson P."/>
            <person name="Tunlid A."/>
        </authorList>
    </citation>
    <scope>NUCLEOTIDE SEQUENCE [LARGE SCALE GENOMIC DNA]</scope>
    <source>
        <strain evidence="3 4">CBS 102.39</strain>
    </source>
</reference>
<dbReference type="PANTHER" id="PTHR13847:SF213">
    <property type="entry name" value="DEPENDENT OXIDOREDUCTASE, PUTATIVE-RELATED"/>
    <property type="match status" value="1"/>
</dbReference>
<dbReference type="EMBL" id="JAACJL010000057">
    <property type="protein sequence ID" value="KAF4612116.1"/>
    <property type="molecule type" value="Genomic_DNA"/>
</dbReference>
<feature type="region of interest" description="Disordered" evidence="1">
    <location>
        <begin position="494"/>
        <end position="519"/>
    </location>
</feature>
<dbReference type="Pfam" id="PF01266">
    <property type="entry name" value="DAO"/>
    <property type="match status" value="1"/>
</dbReference>
<gene>
    <name evidence="3" type="ORF">D9613_003844</name>
</gene>
<dbReference type="PANTHER" id="PTHR13847">
    <property type="entry name" value="SARCOSINE DEHYDROGENASE-RELATED"/>
    <property type="match status" value="1"/>
</dbReference>
<dbReference type="Gene3D" id="3.50.50.60">
    <property type="entry name" value="FAD/NAD(P)-binding domain"/>
    <property type="match status" value="1"/>
</dbReference>
<organism evidence="3 4">
    <name type="scientific">Agrocybe pediades</name>
    <dbReference type="NCBI Taxonomy" id="84607"/>
    <lineage>
        <taxon>Eukaryota</taxon>
        <taxon>Fungi</taxon>
        <taxon>Dikarya</taxon>
        <taxon>Basidiomycota</taxon>
        <taxon>Agaricomycotina</taxon>
        <taxon>Agaricomycetes</taxon>
        <taxon>Agaricomycetidae</taxon>
        <taxon>Agaricales</taxon>
        <taxon>Agaricineae</taxon>
        <taxon>Strophariaceae</taxon>
        <taxon>Agrocybe</taxon>
    </lineage>
</organism>
<feature type="compositionally biased region" description="Low complexity" evidence="1">
    <location>
        <begin position="505"/>
        <end position="516"/>
    </location>
</feature>
<keyword evidence="4" id="KW-1185">Reference proteome</keyword>
<dbReference type="Proteomes" id="UP000521872">
    <property type="component" value="Unassembled WGS sequence"/>
</dbReference>
<name>A0A8H4VIJ2_9AGAR</name>
<feature type="domain" description="FAD dependent oxidoreductase" evidence="2">
    <location>
        <begin position="66"/>
        <end position="550"/>
    </location>
</feature>
<protein>
    <recommendedName>
        <fullName evidence="2">FAD dependent oxidoreductase domain-containing protein</fullName>
    </recommendedName>
</protein>
<evidence type="ECO:0000259" key="2">
    <source>
        <dbReference type="Pfam" id="PF01266"/>
    </source>
</evidence>
<dbReference type="GO" id="GO:0005737">
    <property type="term" value="C:cytoplasm"/>
    <property type="evidence" value="ECO:0007669"/>
    <property type="project" value="TreeGrafter"/>
</dbReference>
<evidence type="ECO:0000313" key="4">
    <source>
        <dbReference type="Proteomes" id="UP000521872"/>
    </source>
</evidence>
<feature type="region of interest" description="Disordered" evidence="1">
    <location>
        <begin position="364"/>
        <end position="394"/>
    </location>
</feature>
<dbReference type="InterPro" id="IPR036188">
    <property type="entry name" value="FAD/NAD-bd_sf"/>
</dbReference>
<evidence type="ECO:0000256" key="1">
    <source>
        <dbReference type="SAM" id="MobiDB-lite"/>
    </source>
</evidence>